<keyword evidence="1" id="KW-1133">Transmembrane helix</keyword>
<dbReference type="InterPro" id="IPR036259">
    <property type="entry name" value="MFS_trans_sf"/>
</dbReference>
<protein>
    <submittedName>
        <fullName evidence="2">Immunity protein, BLpL-like</fullName>
    </submittedName>
</protein>
<dbReference type="EMBL" id="AJTZ01000005">
    <property type="protein sequence ID" value="EJN93785.1"/>
    <property type="molecule type" value="Genomic_DNA"/>
</dbReference>
<sequence length="141" mass="15816">MFEKESQKLKLLRLLTAQLIAVCLLIMLLTQAIFKSPLLVQICFLIITFCTAALNYYFVKEIRKAAPKETSVSAVAHQLIFAAVFLLLTVLSGYKAIHVKAVYSIIIFSTIAVISFILFILLLWGIKYVRQAQQSSKGSDD</sequence>
<reference evidence="2 3" key="1">
    <citation type="submission" date="2009-12" db="EMBL/GenBank/DDBJ databases">
        <authorList>
            <person name="Lefebure T."/>
            <person name="Cornejo O.E."/>
            <person name="Pavinski Bitar P.D."/>
            <person name="Lang P."/>
            <person name="Stanhope M.J."/>
        </authorList>
    </citation>
    <scope>NUCLEOTIDE SEQUENCE [LARGE SCALE GENOMIC DNA]</scope>
    <source>
        <strain evidence="2 3">FA-1</strain>
    </source>
</reference>
<keyword evidence="3" id="KW-1185">Reference proteome</keyword>
<dbReference type="RefSeq" id="WP_003088076.1">
    <property type="nucleotide sequence ID" value="NZ_AJTZ01000005.1"/>
</dbReference>
<evidence type="ECO:0000313" key="2">
    <source>
        <dbReference type="EMBL" id="EJN93785.1"/>
    </source>
</evidence>
<proteinExistence type="predicted"/>
<evidence type="ECO:0000313" key="3">
    <source>
        <dbReference type="Proteomes" id="UP000007815"/>
    </source>
</evidence>
<dbReference type="Proteomes" id="UP000007815">
    <property type="component" value="Unassembled WGS sequence"/>
</dbReference>
<evidence type="ECO:0000256" key="1">
    <source>
        <dbReference type="SAM" id="Phobius"/>
    </source>
</evidence>
<feature type="transmembrane region" description="Helical" evidence="1">
    <location>
        <begin position="79"/>
        <end position="97"/>
    </location>
</feature>
<gene>
    <name evidence="2" type="ORF">SRA_04586</name>
</gene>
<feature type="transmembrane region" description="Helical" evidence="1">
    <location>
        <begin position="12"/>
        <end position="33"/>
    </location>
</feature>
<keyword evidence="1" id="KW-0472">Membrane</keyword>
<accession>A0ABP2QXJ8</accession>
<feature type="transmembrane region" description="Helical" evidence="1">
    <location>
        <begin position="103"/>
        <end position="126"/>
    </location>
</feature>
<name>A0ABP2QXJ8_STRRT</name>
<feature type="transmembrane region" description="Helical" evidence="1">
    <location>
        <begin position="39"/>
        <end position="58"/>
    </location>
</feature>
<keyword evidence="1" id="KW-0812">Transmembrane</keyword>
<organism evidence="2 3">
    <name type="scientific">Streptococcus ratti FA-1 = DSM 20564</name>
    <dbReference type="NCBI Taxonomy" id="699248"/>
    <lineage>
        <taxon>Bacteria</taxon>
        <taxon>Bacillati</taxon>
        <taxon>Bacillota</taxon>
        <taxon>Bacilli</taxon>
        <taxon>Lactobacillales</taxon>
        <taxon>Streptococcaceae</taxon>
        <taxon>Streptococcus</taxon>
    </lineage>
</organism>
<comment type="caution">
    <text evidence="2">The sequence shown here is derived from an EMBL/GenBank/DDBJ whole genome shotgun (WGS) entry which is preliminary data.</text>
</comment>
<dbReference type="SUPFAM" id="SSF103473">
    <property type="entry name" value="MFS general substrate transporter"/>
    <property type="match status" value="1"/>
</dbReference>